<organism evidence="1 2">
    <name type="scientific">Labilithrix luteola</name>
    <dbReference type="NCBI Taxonomy" id="1391654"/>
    <lineage>
        <taxon>Bacteria</taxon>
        <taxon>Pseudomonadati</taxon>
        <taxon>Myxococcota</taxon>
        <taxon>Polyangia</taxon>
        <taxon>Polyangiales</taxon>
        <taxon>Labilitrichaceae</taxon>
        <taxon>Labilithrix</taxon>
    </lineage>
</organism>
<evidence type="ECO:0000313" key="2">
    <source>
        <dbReference type="Proteomes" id="UP000064967"/>
    </source>
</evidence>
<sequence length="106" mass="11504">MPYSQIWPAFEHGFFAPFAVWRVHGTALGHPVVTVPSLPASLAPPSGGDDDVLPAHAVAVTPAKVSNTRENVRRELDRIMPTSIAAARRWLETIAWSVGRPRSVSP</sequence>
<protein>
    <submittedName>
        <fullName evidence="1">Uncharacterized protein</fullName>
    </submittedName>
</protein>
<name>A0A0K1PTY7_9BACT</name>
<evidence type="ECO:0000313" key="1">
    <source>
        <dbReference type="EMBL" id="AKU96982.1"/>
    </source>
</evidence>
<accession>A0A0K1PTY7</accession>
<dbReference type="KEGG" id="llu:AKJ09_03646"/>
<gene>
    <name evidence="1" type="ORF">AKJ09_03646</name>
</gene>
<dbReference type="EMBL" id="CP012333">
    <property type="protein sequence ID" value="AKU96982.1"/>
    <property type="molecule type" value="Genomic_DNA"/>
</dbReference>
<keyword evidence="2" id="KW-1185">Reference proteome</keyword>
<dbReference type="AlphaFoldDB" id="A0A0K1PTY7"/>
<reference evidence="1 2" key="1">
    <citation type="submission" date="2015-08" db="EMBL/GenBank/DDBJ databases">
        <authorList>
            <person name="Babu N.S."/>
            <person name="Beckwith C.J."/>
            <person name="Beseler K.G."/>
            <person name="Brison A."/>
            <person name="Carone J.V."/>
            <person name="Caskin T.P."/>
            <person name="Diamond M."/>
            <person name="Durham M.E."/>
            <person name="Foxe J.M."/>
            <person name="Go M."/>
            <person name="Henderson B.A."/>
            <person name="Jones I.B."/>
            <person name="McGettigan J.A."/>
            <person name="Micheletti S.J."/>
            <person name="Nasrallah M.E."/>
            <person name="Ortiz D."/>
            <person name="Piller C.R."/>
            <person name="Privatt S.R."/>
            <person name="Schneider S.L."/>
            <person name="Sharp S."/>
            <person name="Smith T.C."/>
            <person name="Stanton J.D."/>
            <person name="Ullery H.E."/>
            <person name="Wilson R.J."/>
            <person name="Serrano M.G."/>
            <person name="Buck G."/>
            <person name="Lee V."/>
            <person name="Wang Y."/>
            <person name="Carvalho R."/>
            <person name="Voegtly L."/>
            <person name="Shi R."/>
            <person name="Duckworth R."/>
            <person name="Johnson A."/>
            <person name="Loviza R."/>
            <person name="Walstead R."/>
            <person name="Shah Z."/>
            <person name="Kiflezghi M."/>
            <person name="Wade K."/>
            <person name="Ball S.L."/>
            <person name="Bradley K.W."/>
            <person name="Asai D.J."/>
            <person name="Bowman C.A."/>
            <person name="Russell D.A."/>
            <person name="Pope W.H."/>
            <person name="Jacobs-Sera D."/>
            <person name="Hendrix R.W."/>
            <person name="Hatfull G.F."/>
        </authorList>
    </citation>
    <scope>NUCLEOTIDE SEQUENCE [LARGE SCALE GENOMIC DNA]</scope>
    <source>
        <strain evidence="1 2">DSM 27648</strain>
    </source>
</reference>
<dbReference type="Proteomes" id="UP000064967">
    <property type="component" value="Chromosome"/>
</dbReference>
<proteinExistence type="predicted"/>